<comment type="similarity">
    <text evidence="1">Belongs to the phosphoglycerate mutase family. BPG-dependent PGAM subfamily.</text>
</comment>
<dbReference type="GO" id="GO:0006096">
    <property type="term" value="P:glycolytic process"/>
    <property type="evidence" value="ECO:0007669"/>
    <property type="project" value="UniProtKB-KW"/>
</dbReference>
<dbReference type="SUPFAM" id="SSF53254">
    <property type="entry name" value="Phosphoglycerate mutase-like"/>
    <property type="match status" value="1"/>
</dbReference>
<evidence type="ECO:0000256" key="2">
    <source>
        <dbReference type="ARBA" id="ARBA00012028"/>
    </source>
</evidence>
<name>A0A2S0M799_MEGEL</name>
<dbReference type="InterPro" id="IPR005952">
    <property type="entry name" value="Phosphogly_mut1"/>
</dbReference>
<dbReference type="CDD" id="cd07067">
    <property type="entry name" value="HP_PGM_like"/>
    <property type="match status" value="1"/>
</dbReference>
<dbReference type="AlphaFoldDB" id="A0A2S0M799"/>
<evidence type="ECO:0000256" key="1">
    <source>
        <dbReference type="ARBA" id="ARBA00006717"/>
    </source>
</evidence>
<dbReference type="PROSITE" id="PS00175">
    <property type="entry name" value="PG_MUTASE"/>
    <property type="match status" value="1"/>
</dbReference>
<evidence type="ECO:0000313" key="7">
    <source>
        <dbReference type="EMBL" id="AVO27345.1"/>
    </source>
</evidence>
<evidence type="ECO:0000313" key="8">
    <source>
        <dbReference type="Proteomes" id="UP000238358"/>
    </source>
</evidence>
<keyword evidence="4" id="KW-0413">Isomerase</keyword>
<evidence type="ECO:0000256" key="5">
    <source>
        <dbReference type="PIRSR" id="PIRSR613078-1"/>
    </source>
</evidence>
<feature type="active site" description="Tele-phosphohistidine intermediate" evidence="5">
    <location>
        <position position="9"/>
    </location>
</feature>
<feature type="binding site" evidence="6">
    <location>
        <begin position="8"/>
        <end position="15"/>
    </location>
    <ligand>
        <name>substrate</name>
    </ligand>
</feature>
<feature type="active site" description="Proton donor/acceptor" evidence="5">
    <location>
        <position position="82"/>
    </location>
</feature>
<accession>A0A2S0M799</accession>
<reference evidence="7 8" key="1">
    <citation type="journal article" date="2018" name="Genome Announc.">
        <title>Complete genomes of two Megasphaera elsdenii strains, NCIMB 702410 and ATCC 25940.</title>
        <authorList>
            <person name="Hatmaker E.A."/>
            <person name="O'Dell K."/>
            <person name="Riley L.A."/>
            <person name="Klingeman D.M."/>
            <person name="Guss A.M."/>
        </authorList>
    </citation>
    <scope>NUCLEOTIDE SEQUENCE [LARGE SCALE GENOMIC DNA]</scope>
    <source>
        <strain evidence="7 8">NCIMB702410</strain>
    </source>
</reference>
<evidence type="ECO:0000256" key="6">
    <source>
        <dbReference type="PIRSR" id="PIRSR613078-2"/>
    </source>
</evidence>
<proteinExistence type="inferred from homology"/>
<sequence>MVRIILIRHGETQWNIEGRYQGQEDTHLSERGLKQGHMVAEGLKDTPIDVAISSPLERSYMTCSFCADLHGLPVLKDDRLLEINHGDWEGKLADEIEAKYPEAFHRWHTQPHTVTMPGQGGESLEDVRVRVRAAFDDYVRKYDGKTVLVAAHDAVNKAIICDILGLDMSHFWQIKQDNTCINVLECQDGVWRLVLLNSTNHMGYLFSGIEQKGL</sequence>
<keyword evidence="3" id="KW-0324">Glycolysis</keyword>
<evidence type="ECO:0000256" key="4">
    <source>
        <dbReference type="ARBA" id="ARBA00023235"/>
    </source>
</evidence>
<dbReference type="InterPro" id="IPR029033">
    <property type="entry name" value="His_PPase_superfam"/>
</dbReference>
<protein>
    <recommendedName>
        <fullName evidence="2">phosphoglycerate mutase (2,3-diphosphoglycerate-dependent)</fullName>
        <ecNumber evidence="2">5.4.2.11</ecNumber>
    </recommendedName>
</protein>
<dbReference type="PANTHER" id="PTHR11931">
    <property type="entry name" value="PHOSPHOGLYCERATE MUTASE"/>
    <property type="match status" value="1"/>
</dbReference>
<dbReference type="InterPro" id="IPR001345">
    <property type="entry name" value="PG/BPGM_mutase_AS"/>
</dbReference>
<gene>
    <name evidence="7" type="ORF">C6Y28_06885</name>
</gene>
<dbReference type="Pfam" id="PF00300">
    <property type="entry name" value="His_Phos_1"/>
    <property type="match status" value="1"/>
</dbReference>
<dbReference type="EC" id="5.4.2.11" evidence="2"/>
<dbReference type="InterPro" id="IPR013078">
    <property type="entry name" value="His_Pase_superF_clade-1"/>
</dbReference>
<dbReference type="RefSeq" id="WP_027894948.1">
    <property type="nucleotide sequence ID" value="NZ_CP027569.1"/>
</dbReference>
<evidence type="ECO:0000256" key="3">
    <source>
        <dbReference type="ARBA" id="ARBA00023152"/>
    </source>
</evidence>
<dbReference type="GO" id="GO:0004619">
    <property type="term" value="F:phosphoglycerate mutase activity"/>
    <property type="evidence" value="ECO:0007669"/>
    <property type="project" value="UniProtKB-EC"/>
</dbReference>
<dbReference type="Proteomes" id="UP000238358">
    <property type="component" value="Chromosome"/>
</dbReference>
<dbReference type="EMBL" id="CP027569">
    <property type="protein sequence ID" value="AVO27345.1"/>
    <property type="molecule type" value="Genomic_DNA"/>
</dbReference>
<dbReference type="OrthoDB" id="9781415at2"/>
<dbReference type="SMART" id="SM00855">
    <property type="entry name" value="PGAM"/>
    <property type="match status" value="1"/>
</dbReference>
<dbReference type="Gene3D" id="3.40.50.1240">
    <property type="entry name" value="Phosphoglycerate mutase-like"/>
    <property type="match status" value="1"/>
</dbReference>
<organism evidence="7 8">
    <name type="scientific">Megasphaera elsdenii</name>
    <dbReference type="NCBI Taxonomy" id="907"/>
    <lineage>
        <taxon>Bacteria</taxon>
        <taxon>Bacillati</taxon>
        <taxon>Bacillota</taxon>
        <taxon>Negativicutes</taxon>
        <taxon>Veillonellales</taxon>
        <taxon>Veillonellaceae</taxon>
        <taxon>Megasphaera</taxon>
    </lineage>
</organism>
<feature type="binding site" evidence="6">
    <location>
        <position position="58"/>
    </location>
    <ligand>
        <name>substrate</name>
    </ligand>
</feature>